<proteinExistence type="predicted"/>
<protein>
    <submittedName>
        <fullName evidence="3">CTP:molybdopterin cytidylyltransferase</fullName>
    </submittedName>
</protein>
<dbReference type="AlphaFoldDB" id="A0A095X0C3"/>
<evidence type="ECO:0000259" key="2">
    <source>
        <dbReference type="Pfam" id="PF12804"/>
    </source>
</evidence>
<dbReference type="Proteomes" id="UP000029640">
    <property type="component" value="Unassembled WGS sequence"/>
</dbReference>
<evidence type="ECO:0000313" key="4">
    <source>
        <dbReference type="Proteomes" id="UP000029640"/>
    </source>
</evidence>
<evidence type="ECO:0000256" key="1">
    <source>
        <dbReference type="ARBA" id="ARBA00022842"/>
    </source>
</evidence>
<keyword evidence="1" id="KW-0460">Magnesium</keyword>
<feature type="domain" description="MobA-like NTP transferase" evidence="2">
    <location>
        <begin position="8"/>
        <end position="162"/>
    </location>
</feature>
<dbReference type="PANTHER" id="PTHR43777:SF1">
    <property type="entry name" value="MOLYBDENUM COFACTOR CYTIDYLYLTRANSFERASE"/>
    <property type="match status" value="1"/>
</dbReference>
<dbReference type="EMBL" id="AUVB01000028">
    <property type="protein sequence ID" value="KGE04339.1"/>
    <property type="molecule type" value="Genomic_DNA"/>
</dbReference>
<organism evidence="3 4">
    <name type="scientific">Pseudohaliea rubra DSM 19751</name>
    <dbReference type="NCBI Taxonomy" id="1265313"/>
    <lineage>
        <taxon>Bacteria</taxon>
        <taxon>Pseudomonadati</taxon>
        <taxon>Pseudomonadota</taxon>
        <taxon>Gammaproteobacteria</taxon>
        <taxon>Cellvibrionales</taxon>
        <taxon>Halieaceae</taxon>
        <taxon>Pseudohaliea</taxon>
    </lineage>
</organism>
<dbReference type="Gene3D" id="3.90.550.10">
    <property type="entry name" value="Spore Coat Polysaccharide Biosynthesis Protein SpsA, Chain A"/>
    <property type="match status" value="1"/>
</dbReference>
<comment type="caution">
    <text evidence="3">The sequence shown here is derived from an EMBL/GenBank/DDBJ whole genome shotgun (WGS) entry which is preliminary data.</text>
</comment>
<dbReference type="SUPFAM" id="SSF53448">
    <property type="entry name" value="Nucleotide-diphospho-sugar transferases"/>
    <property type="match status" value="1"/>
</dbReference>
<dbReference type="HOGENOM" id="CLU_061980_4_1_6"/>
<dbReference type="STRING" id="1265313.HRUBRA_01025"/>
<evidence type="ECO:0000313" key="3">
    <source>
        <dbReference type="EMBL" id="KGE04339.1"/>
    </source>
</evidence>
<keyword evidence="3" id="KW-0808">Transferase</keyword>
<dbReference type="CDD" id="cd04182">
    <property type="entry name" value="GT_2_like_f"/>
    <property type="match status" value="1"/>
</dbReference>
<dbReference type="eggNOG" id="COG2068">
    <property type="taxonomic scope" value="Bacteria"/>
</dbReference>
<keyword evidence="3" id="KW-0548">Nucleotidyltransferase</keyword>
<keyword evidence="4" id="KW-1185">Reference proteome</keyword>
<sequence>MSGTVGVLLLAAGRGTRFGSDKRLARLPGGERLLDCSIATVHAADLPLCVALGPGDETLAMELEARAIAAFRCADAPRGMGATLAEATGRLPPWEAVLIALADMPYLRSGSLRAVAAAATAARICVPAYKGCRGHPVAFGRHFRKELQRLGGDHGARGLIERFPQSVSDIVLDDPGILRDIDRPEDLASSVAPT</sequence>
<dbReference type="PATRIC" id="fig|1265313.6.peg.1010"/>
<dbReference type="Pfam" id="PF12804">
    <property type="entry name" value="NTP_transf_3"/>
    <property type="match status" value="1"/>
</dbReference>
<dbReference type="InterPro" id="IPR029044">
    <property type="entry name" value="Nucleotide-diphossugar_trans"/>
</dbReference>
<dbReference type="RefSeq" id="WP_035514974.1">
    <property type="nucleotide sequence ID" value="NZ_KN234752.1"/>
</dbReference>
<dbReference type="GO" id="GO:0016779">
    <property type="term" value="F:nucleotidyltransferase activity"/>
    <property type="evidence" value="ECO:0007669"/>
    <property type="project" value="UniProtKB-KW"/>
</dbReference>
<dbReference type="PANTHER" id="PTHR43777">
    <property type="entry name" value="MOLYBDENUM COFACTOR CYTIDYLYLTRANSFERASE"/>
    <property type="match status" value="1"/>
</dbReference>
<gene>
    <name evidence="3" type="ORF">HRUBRA_01025</name>
</gene>
<name>A0A095X0C3_9GAMM</name>
<dbReference type="InterPro" id="IPR025877">
    <property type="entry name" value="MobA-like_NTP_Trfase"/>
</dbReference>
<accession>A0A095X0C3</accession>
<reference evidence="3 4" key="1">
    <citation type="journal article" date="2014" name="Genome Announc.">
        <title>Genome Sequence of Gammaproteobacterial Pseudohaliea rubra Type Strain DSM 19751, Isolated from Coastal Seawater of the Mediterranean Sea.</title>
        <authorList>
            <person name="Spring S."/>
            <person name="Fiebig A."/>
            <person name="Riedel T."/>
            <person name="Goker M."/>
            <person name="Klenk H.P."/>
        </authorList>
    </citation>
    <scope>NUCLEOTIDE SEQUENCE [LARGE SCALE GENOMIC DNA]</scope>
    <source>
        <strain evidence="3 4">DSM 19751</strain>
    </source>
</reference>